<keyword evidence="1" id="KW-0472">Membrane</keyword>
<keyword evidence="1" id="KW-1133">Transmembrane helix</keyword>
<dbReference type="SUPFAM" id="SSF52540">
    <property type="entry name" value="P-loop containing nucleoside triphosphate hydrolases"/>
    <property type="match status" value="1"/>
</dbReference>
<dbReference type="EMBL" id="CM026429">
    <property type="protein sequence ID" value="KAG0564132.1"/>
    <property type="molecule type" value="Genomic_DNA"/>
</dbReference>
<sequence length="435" mass="48688">MGDVKMKRDRLRGFLKRRCPDLDIEDDDIKQLVAQGFNEYAIEGASEDVLTKVLPGRLGVVVGLVKTFGEPQLPAGIRLSERRKCDFDFSILDNWKSGVVPDIPITGVVLDTAVIADALEKFGGFPRRYYVRHEETMVFQNCINSLKDQSKLRALILGSPGVGKSVFLVLFAFYLAHVESKSVIILRKLQEAGQVGYACVHVSEKGSAGSRFRDLAEYRGIESSLPSDGSNQEETLLFLDGFHQDDINNLSFHGFLGGFNLLATSSQYRVRSVDGATRSILLPAWRSEDLRLYAGRMEIFPEEEFEERFQCAYSYSGGSLREFLRDDKERENLFRTAMNCIVGDSVHTLLSKYGAGSNVQVDTIRKWYVTDRFNVEHYVTISEYIPTVDSTVALGELRDMFTEEEFQSILTAGQSIGGAFLGLAYPSSRYNGSSV</sequence>
<evidence type="ECO:0000256" key="1">
    <source>
        <dbReference type="SAM" id="Phobius"/>
    </source>
</evidence>
<gene>
    <name evidence="2" type="ORF">KC19_8G085800</name>
</gene>
<comment type="caution">
    <text evidence="2">The sequence shown here is derived from an EMBL/GenBank/DDBJ whole genome shotgun (WGS) entry which is preliminary data.</text>
</comment>
<protein>
    <submittedName>
        <fullName evidence="2">Uncharacterized protein</fullName>
    </submittedName>
</protein>
<evidence type="ECO:0000313" key="2">
    <source>
        <dbReference type="EMBL" id="KAG0564132.1"/>
    </source>
</evidence>
<keyword evidence="1" id="KW-0812">Transmembrane</keyword>
<dbReference type="Proteomes" id="UP000822688">
    <property type="component" value="Chromosome 8"/>
</dbReference>
<dbReference type="InterPro" id="IPR027417">
    <property type="entry name" value="P-loop_NTPase"/>
</dbReference>
<proteinExistence type="predicted"/>
<dbReference type="AlphaFoldDB" id="A0A8T0H4T6"/>
<feature type="transmembrane region" description="Helical" evidence="1">
    <location>
        <begin position="154"/>
        <end position="176"/>
    </location>
</feature>
<name>A0A8T0H4T6_CERPU</name>
<accession>A0A8T0H4T6</accession>
<organism evidence="2 3">
    <name type="scientific">Ceratodon purpureus</name>
    <name type="common">Fire moss</name>
    <name type="synonym">Dicranum purpureum</name>
    <dbReference type="NCBI Taxonomy" id="3225"/>
    <lineage>
        <taxon>Eukaryota</taxon>
        <taxon>Viridiplantae</taxon>
        <taxon>Streptophyta</taxon>
        <taxon>Embryophyta</taxon>
        <taxon>Bryophyta</taxon>
        <taxon>Bryophytina</taxon>
        <taxon>Bryopsida</taxon>
        <taxon>Dicranidae</taxon>
        <taxon>Pseudoditrichales</taxon>
        <taxon>Ditrichaceae</taxon>
        <taxon>Ceratodon</taxon>
    </lineage>
</organism>
<evidence type="ECO:0000313" key="3">
    <source>
        <dbReference type="Proteomes" id="UP000822688"/>
    </source>
</evidence>
<keyword evidence="3" id="KW-1185">Reference proteome</keyword>
<reference evidence="2" key="1">
    <citation type="submission" date="2020-06" db="EMBL/GenBank/DDBJ databases">
        <title>WGS assembly of Ceratodon purpureus strain R40.</title>
        <authorList>
            <person name="Carey S.B."/>
            <person name="Jenkins J."/>
            <person name="Shu S."/>
            <person name="Lovell J.T."/>
            <person name="Sreedasyam A."/>
            <person name="Maumus F."/>
            <person name="Tiley G.P."/>
            <person name="Fernandez-Pozo N."/>
            <person name="Barry K."/>
            <person name="Chen C."/>
            <person name="Wang M."/>
            <person name="Lipzen A."/>
            <person name="Daum C."/>
            <person name="Saski C.A."/>
            <person name="Payton A.C."/>
            <person name="Mcbreen J.C."/>
            <person name="Conrad R.E."/>
            <person name="Kollar L.M."/>
            <person name="Olsson S."/>
            <person name="Huttunen S."/>
            <person name="Landis J.B."/>
            <person name="Wickett N.J."/>
            <person name="Johnson M.G."/>
            <person name="Rensing S.A."/>
            <person name="Grimwood J."/>
            <person name="Schmutz J."/>
            <person name="Mcdaniel S.F."/>
        </authorList>
    </citation>
    <scope>NUCLEOTIDE SEQUENCE</scope>
    <source>
        <strain evidence="2">R40</strain>
    </source>
</reference>